<protein>
    <submittedName>
        <fullName evidence="2">Glycosyl transferases group 1</fullName>
    </submittedName>
</protein>
<dbReference type="Proteomes" id="UP000198440">
    <property type="component" value="Unassembled WGS sequence"/>
</dbReference>
<dbReference type="Gene3D" id="3.40.50.2000">
    <property type="entry name" value="Glycogen Phosphorylase B"/>
    <property type="match status" value="2"/>
</dbReference>
<evidence type="ECO:0000259" key="1">
    <source>
        <dbReference type="Pfam" id="PF00534"/>
    </source>
</evidence>
<sequence length="358" mass="39800">MTTDNRKKILFCYVEYHHYRVPIWNELGRRYDVTVLHGSTAQTDGQAGFNEIPCPPRKLGRFRYQPGLVREVRKSDYDAVIFLFDLAWLSHLLGFFLCPRSTRRISWGFWETKSELANKARFWLAKRADGNVFYSTGAAQYFFRKGLNPKKIWIARNTVKVDPAERDTSHRRDALLFLGSFNVRKGNDVTIAAFNDACSQIPEHIQLVLVGDGPAKAAAQAQAAGLPNGHRIVFRHGTLDANEIREYYARALASVSFGQAGLSVLQSFGHGVTFITKKGAISGGESENILPGQTGLICDPNQDSLRDAVITLCNDPVQAEALGQGALSYYKTRASAQTMAEGFAEAVENTYLKAKLVS</sequence>
<evidence type="ECO:0000313" key="3">
    <source>
        <dbReference type="Proteomes" id="UP000198440"/>
    </source>
</evidence>
<dbReference type="OrthoDB" id="9781738at2"/>
<dbReference type="Pfam" id="PF00534">
    <property type="entry name" value="Glycos_transf_1"/>
    <property type="match status" value="1"/>
</dbReference>
<keyword evidence="2" id="KW-0808">Transferase</keyword>
<name>A0A239DA14_9RHOB</name>
<dbReference type="PANTHER" id="PTHR12526">
    <property type="entry name" value="GLYCOSYLTRANSFERASE"/>
    <property type="match status" value="1"/>
</dbReference>
<reference evidence="2 3" key="1">
    <citation type="submission" date="2017-06" db="EMBL/GenBank/DDBJ databases">
        <authorList>
            <person name="Kim H.J."/>
            <person name="Triplett B.A."/>
        </authorList>
    </citation>
    <scope>NUCLEOTIDE SEQUENCE [LARGE SCALE GENOMIC DNA]</scope>
    <source>
        <strain evidence="2 3">DSM 11445</strain>
    </source>
</reference>
<evidence type="ECO:0000313" key="2">
    <source>
        <dbReference type="EMBL" id="SNS28918.1"/>
    </source>
</evidence>
<dbReference type="RefSeq" id="WP_089277178.1">
    <property type="nucleotide sequence ID" value="NZ_FZON01000010.1"/>
</dbReference>
<dbReference type="AlphaFoldDB" id="A0A239DA14"/>
<feature type="domain" description="Glycosyl transferase family 1" evidence="1">
    <location>
        <begin position="171"/>
        <end position="326"/>
    </location>
</feature>
<gene>
    <name evidence="2" type="ORF">SAMN04488078_101011</name>
</gene>
<proteinExistence type="predicted"/>
<dbReference type="CDD" id="cd03801">
    <property type="entry name" value="GT4_PimA-like"/>
    <property type="match status" value="1"/>
</dbReference>
<dbReference type="EMBL" id="FZON01000010">
    <property type="protein sequence ID" value="SNS28918.1"/>
    <property type="molecule type" value="Genomic_DNA"/>
</dbReference>
<dbReference type="SUPFAM" id="SSF53756">
    <property type="entry name" value="UDP-Glycosyltransferase/glycogen phosphorylase"/>
    <property type="match status" value="1"/>
</dbReference>
<dbReference type="GO" id="GO:0016757">
    <property type="term" value="F:glycosyltransferase activity"/>
    <property type="evidence" value="ECO:0007669"/>
    <property type="project" value="InterPro"/>
</dbReference>
<dbReference type="InterPro" id="IPR001296">
    <property type="entry name" value="Glyco_trans_1"/>
</dbReference>
<organism evidence="2 3">
    <name type="scientific">Antarctobacter heliothermus</name>
    <dbReference type="NCBI Taxonomy" id="74033"/>
    <lineage>
        <taxon>Bacteria</taxon>
        <taxon>Pseudomonadati</taxon>
        <taxon>Pseudomonadota</taxon>
        <taxon>Alphaproteobacteria</taxon>
        <taxon>Rhodobacterales</taxon>
        <taxon>Roseobacteraceae</taxon>
        <taxon>Antarctobacter</taxon>
    </lineage>
</organism>
<accession>A0A239DA14</accession>